<dbReference type="GO" id="GO:0006285">
    <property type="term" value="P:base-excision repair, AP site formation"/>
    <property type="evidence" value="ECO:0007669"/>
    <property type="project" value="TreeGrafter"/>
</dbReference>
<proteinExistence type="predicted"/>
<gene>
    <name evidence="3" type="ORF">CONCODRAFT_11995</name>
</gene>
<keyword evidence="2" id="KW-0234">DNA repair</keyword>
<dbReference type="PANTHER" id="PTHR43003:SF5">
    <property type="entry name" value="DNA-3-METHYLADENINE GLYCOSYLASE"/>
    <property type="match status" value="1"/>
</dbReference>
<dbReference type="GO" id="GO:0032131">
    <property type="term" value="F:alkylated DNA binding"/>
    <property type="evidence" value="ECO:0007669"/>
    <property type="project" value="TreeGrafter"/>
</dbReference>
<dbReference type="OrthoDB" id="415889at2759"/>
<evidence type="ECO:0000313" key="3">
    <source>
        <dbReference type="EMBL" id="KXN66219.1"/>
    </source>
</evidence>
<accession>A0A137NU06</accession>
<reference evidence="3 4" key="1">
    <citation type="journal article" date="2015" name="Genome Biol. Evol.">
        <title>Phylogenomic analyses indicate that early fungi evolved digesting cell walls of algal ancestors of land plants.</title>
        <authorList>
            <person name="Chang Y."/>
            <person name="Wang S."/>
            <person name="Sekimoto S."/>
            <person name="Aerts A.L."/>
            <person name="Choi C."/>
            <person name="Clum A."/>
            <person name="LaButti K.M."/>
            <person name="Lindquist E.A."/>
            <person name="Yee Ngan C."/>
            <person name="Ohm R.A."/>
            <person name="Salamov A.A."/>
            <person name="Grigoriev I.V."/>
            <person name="Spatafora J.W."/>
            <person name="Berbee M.L."/>
        </authorList>
    </citation>
    <scope>NUCLEOTIDE SEQUENCE [LARGE SCALE GENOMIC DNA]</scope>
    <source>
        <strain evidence="3 4">NRRL 28638</strain>
    </source>
</reference>
<evidence type="ECO:0008006" key="5">
    <source>
        <dbReference type="Google" id="ProtNLM"/>
    </source>
</evidence>
<dbReference type="GO" id="GO:0006307">
    <property type="term" value="P:DNA alkylation repair"/>
    <property type="evidence" value="ECO:0007669"/>
    <property type="project" value="TreeGrafter"/>
</dbReference>
<feature type="non-terminal residue" evidence="3">
    <location>
        <position position="1"/>
    </location>
</feature>
<dbReference type="GO" id="GO:0032993">
    <property type="term" value="C:protein-DNA complex"/>
    <property type="evidence" value="ECO:0007669"/>
    <property type="project" value="TreeGrafter"/>
</dbReference>
<dbReference type="InterPro" id="IPR051912">
    <property type="entry name" value="Alkylbase_DNA_Glycosylase/TA"/>
</dbReference>
<evidence type="ECO:0000256" key="1">
    <source>
        <dbReference type="ARBA" id="ARBA00022763"/>
    </source>
</evidence>
<name>A0A137NU06_CONC2</name>
<dbReference type="PANTHER" id="PTHR43003">
    <property type="entry name" value="DNA-3-METHYLADENINE GLYCOSYLASE"/>
    <property type="match status" value="1"/>
</dbReference>
<keyword evidence="1" id="KW-0227">DNA damage</keyword>
<sequence>GDLVIKKKVLKYFNITPKGKSLISPKDMESACEVWRPYRSIASWYLWQWKRAEG</sequence>
<dbReference type="EMBL" id="KQ964753">
    <property type="protein sequence ID" value="KXN66219.1"/>
    <property type="molecule type" value="Genomic_DNA"/>
</dbReference>
<dbReference type="AlphaFoldDB" id="A0A137NU06"/>
<evidence type="ECO:0000313" key="4">
    <source>
        <dbReference type="Proteomes" id="UP000070444"/>
    </source>
</evidence>
<dbReference type="Proteomes" id="UP000070444">
    <property type="component" value="Unassembled WGS sequence"/>
</dbReference>
<dbReference type="GO" id="GO:0008725">
    <property type="term" value="F:DNA-3-methyladenine glycosylase activity"/>
    <property type="evidence" value="ECO:0007669"/>
    <property type="project" value="TreeGrafter"/>
</dbReference>
<evidence type="ECO:0000256" key="2">
    <source>
        <dbReference type="ARBA" id="ARBA00023204"/>
    </source>
</evidence>
<dbReference type="Gene3D" id="1.10.1670.40">
    <property type="match status" value="1"/>
</dbReference>
<organism evidence="3 4">
    <name type="scientific">Conidiobolus coronatus (strain ATCC 28846 / CBS 209.66 / NRRL 28638)</name>
    <name type="common">Delacroixia coronata</name>
    <dbReference type="NCBI Taxonomy" id="796925"/>
    <lineage>
        <taxon>Eukaryota</taxon>
        <taxon>Fungi</taxon>
        <taxon>Fungi incertae sedis</taxon>
        <taxon>Zoopagomycota</taxon>
        <taxon>Entomophthoromycotina</taxon>
        <taxon>Entomophthoromycetes</taxon>
        <taxon>Entomophthorales</taxon>
        <taxon>Ancylistaceae</taxon>
        <taxon>Conidiobolus</taxon>
    </lineage>
</organism>
<keyword evidence="4" id="KW-1185">Reference proteome</keyword>
<dbReference type="GO" id="GO:0043916">
    <property type="term" value="F:DNA-7-methylguanine glycosylase activity"/>
    <property type="evidence" value="ECO:0007669"/>
    <property type="project" value="TreeGrafter"/>
</dbReference>
<protein>
    <recommendedName>
        <fullName evidence="5">DNA-3-methyladenine glycosylase 2 family protein</fullName>
    </recommendedName>
</protein>